<dbReference type="AlphaFoldDB" id="A0A0K6IL19"/>
<accession>A0A0K6IL19</accession>
<evidence type="ECO:0000313" key="2">
    <source>
        <dbReference type="EMBL" id="CUB03779.1"/>
    </source>
</evidence>
<dbReference type="InterPro" id="IPR018750">
    <property type="entry name" value="DUF2306_membrane"/>
</dbReference>
<evidence type="ECO:0000313" key="3">
    <source>
        <dbReference type="Proteomes" id="UP000182769"/>
    </source>
</evidence>
<gene>
    <name evidence="2" type="ORF">Ga0061065_104210</name>
</gene>
<proteinExistence type="predicted"/>
<protein>
    <submittedName>
        <fullName evidence="2">Uncharacterized membrane protein</fullName>
    </submittedName>
</protein>
<dbReference type="RefSeq" id="WP_055462731.1">
    <property type="nucleotide sequence ID" value="NZ_CYHG01000004.1"/>
</dbReference>
<feature type="transmembrane region" description="Helical" evidence="1">
    <location>
        <begin position="39"/>
        <end position="57"/>
    </location>
</feature>
<feature type="transmembrane region" description="Helical" evidence="1">
    <location>
        <begin position="63"/>
        <end position="88"/>
    </location>
</feature>
<name>A0A0K6IL19_9GAMM</name>
<dbReference type="OrthoDB" id="9815686at2"/>
<organism evidence="2 3">
    <name type="scientific">Marinomonas fungiae</name>
    <dbReference type="NCBI Taxonomy" id="1137284"/>
    <lineage>
        <taxon>Bacteria</taxon>
        <taxon>Pseudomonadati</taxon>
        <taxon>Pseudomonadota</taxon>
        <taxon>Gammaproteobacteria</taxon>
        <taxon>Oceanospirillales</taxon>
        <taxon>Oceanospirillaceae</taxon>
        <taxon>Marinomonas</taxon>
    </lineage>
</organism>
<keyword evidence="1" id="KW-0812">Transmembrane</keyword>
<reference evidence="3" key="1">
    <citation type="submission" date="2015-08" db="EMBL/GenBank/DDBJ databases">
        <authorList>
            <person name="Varghese N."/>
        </authorList>
    </citation>
    <scope>NUCLEOTIDE SEQUENCE [LARGE SCALE GENOMIC DNA]</scope>
    <source>
        <strain evidence="3">JCM 18476</strain>
    </source>
</reference>
<dbReference type="Proteomes" id="UP000182769">
    <property type="component" value="Unassembled WGS sequence"/>
</dbReference>
<feature type="transmembrane region" description="Helical" evidence="1">
    <location>
        <begin position="100"/>
        <end position="119"/>
    </location>
</feature>
<dbReference type="EMBL" id="CYHG01000004">
    <property type="protein sequence ID" value="CUB03779.1"/>
    <property type="molecule type" value="Genomic_DNA"/>
</dbReference>
<keyword evidence="3" id="KW-1185">Reference proteome</keyword>
<evidence type="ECO:0000256" key="1">
    <source>
        <dbReference type="SAM" id="Phobius"/>
    </source>
</evidence>
<keyword evidence="1" id="KW-1133">Transmembrane helix</keyword>
<dbReference type="Pfam" id="PF10067">
    <property type="entry name" value="DUF2306"/>
    <property type="match status" value="1"/>
</dbReference>
<keyword evidence="1" id="KW-0472">Membrane</keyword>
<feature type="transmembrane region" description="Helical" evidence="1">
    <location>
        <begin position="6"/>
        <end position="27"/>
    </location>
</feature>
<sequence>MTYLQLAYLHLATVIPPFLIGAFILLAKKGTPRHKRLGKLYMVFMMLTAIISLLMPAQIGPTLLGHFGFIHLFSMLVLLCIPLGLIAIRRNNLRAHIGNMIGVYLGGIIIAGAFAFMPGRLLHSWMFM</sequence>